<evidence type="ECO:0000313" key="1">
    <source>
        <dbReference type="EMBL" id="CAG8445354.1"/>
    </source>
</evidence>
<dbReference type="EMBL" id="CAJVPW010000164">
    <property type="protein sequence ID" value="CAG8445354.1"/>
    <property type="molecule type" value="Genomic_DNA"/>
</dbReference>
<organism evidence="1 2">
    <name type="scientific">Cetraspora pellucida</name>
    <dbReference type="NCBI Taxonomy" id="1433469"/>
    <lineage>
        <taxon>Eukaryota</taxon>
        <taxon>Fungi</taxon>
        <taxon>Fungi incertae sedis</taxon>
        <taxon>Mucoromycota</taxon>
        <taxon>Glomeromycotina</taxon>
        <taxon>Glomeromycetes</taxon>
        <taxon>Diversisporales</taxon>
        <taxon>Gigasporaceae</taxon>
        <taxon>Cetraspora</taxon>
    </lineage>
</organism>
<feature type="non-terminal residue" evidence="1">
    <location>
        <position position="105"/>
    </location>
</feature>
<accession>A0ACA9K0T6</accession>
<keyword evidence="2" id="KW-1185">Reference proteome</keyword>
<reference evidence="1" key="1">
    <citation type="submission" date="2021-06" db="EMBL/GenBank/DDBJ databases">
        <authorList>
            <person name="Kallberg Y."/>
            <person name="Tangrot J."/>
            <person name="Rosling A."/>
        </authorList>
    </citation>
    <scope>NUCLEOTIDE SEQUENCE</scope>
    <source>
        <strain evidence="1">28 12/20/2015</strain>
    </source>
</reference>
<sequence length="105" mass="12130">MSSIKHNEFELDLVESNTEIEAQSLTSITSSSNNSNNPASSRKQTILRSKLFHEKLFEEKDLPPEHPNAQTHREVLCLICPSNEKKTWLRKISDSNTTNLWRHLK</sequence>
<dbReference type="Proteomes" id="UP000789366">
    <property type="component" value="Unassembled WGS sequence"/>
</dbReference>
<comment type="caution">
    <text evidence="1">The sequence shown here is derived from an EMBL/GenBank/DDBJ whole genome shotgun (WGS) entry which is preliminary data.</text>
</comment>
<name>A0ACA9K0T6_9GLOM</name>
<protein>
    <submittedName>
        <fullName evidence="1">845_t:CDS:1</fullName>
    </submittedName>
</protein>
<proteinExistence type="predicted"/>
<gene>
    <name evidence="1" type="ORF">SPELUC_LOCUS464</name>
</gene>
<evidence type="ECO:0000313" key="2">
    <source>
        <dbReference type="Proteomes" id="UP000789366"/>
    </source>
</evidence>